<evidence type="ECO:0000259" key="1">
    <source>
        <dbReference type="PROSITE" id="PS51186"/>
    </source>
</evidence>
<dbReference type="PROSITE" id="PS51186">
    <property type="entry name" value="GNAT"/>
    <property type="match status" value="1"/>
</dbReference>
<name>A0A378TNL3_9MYCO</name>
<dbReference type="PANTHER" id="PTHR42791">
    <property type="entry name" value="GNAT FAMILY ACETYLTRANSFERASE"/>
    <property type="match status" value="1"/>
</dbReference>
<organism evidence="2 3">
    <name type="scientific">Mycolicibacterium tokaiense</name>
    <dbReference type="NCBI Taxonomy" id="39695"/>
    <lineage>
        <taxon>Bacteria</taxon>
        <taxon>Bacillati</taxon>
        <taxon>Actinomycetota</taxon>
        <taxon>Actinomycetes</taxon>
        <taxon>Mycobacteriales</taxon>
        <taxon>Mycobacteriaceae</taxon>
        <taxon>Mycolicibacterium</taxon>
    </lineage>
</organism>
<dbReference type="Proteomes" id="UP000254978">
    <property type="component" value="Unassembled WGS sequence"/>
</dbReference>
<keyword evidence="2" id="KW-0808">Transferase</keyword>
<dbReference type="PANTHER" id="PTHR42791:SF1">
    <property type="entry name" value="N-ACETYLTRANSFERASE DOMAIN-CONTAINING PROTEIN"/>
    <property type="match status" value="1"/>
</dbReference>
<sequence>MTTPAVRPARKADTRALAQTLGRAFFDDPVMTWMLPDPARRSAGLPRMFATMTRHHFLSQTGAEIALDGSGIVAAALWDPPDCWQESRLEGLLMMPGFLRAFGSRISVGQEVSDLMKQHHPEEPHWYLSVIGSDPAHRGAGFGQALMASRLDRVDAEHAPAYLESTKADNVPYYQRFGFEVTREIALPRGGPTMWAMWRRPR</sequence>
<dbReference type="SUPFAM" id="SSF55729">
    <property type="entry name" value="Acyl-CoA N-acyltransferases (Nat)"/>
    <property type="match status" value="1"/>
</dbReference>
<feature type="domain" description="N-acetyltransferase" evidence="1">
    <location>
        <begin position="4"/>
        <end position="202"/>
    </location>
</feature>
<dbReference type="AlphaFoldDB" id="A0A378TNL3"/>
<proteinExistence type="predicted"/>
<accession>A0A378TNL3</accession>
<dbReference type="EMBL" id="UGQT01000001">
    <property type="protein sequence ID" value="STZ61453.1"/>
    <property type="molecule type" value="Genomic_DNA"/>
</dbReference>
<dbReference type="GO" id="GO:0016747">
    <property type="term" value="F:acyltransferase activity, transferring groups other than amino-acyl groups"/>
    <property type="evidence" value="ECO:0007669"/>
    <property type="project" value="InterPro"/>
</dbReference>
<evidence type="ECO:0000313" key="2">
    <source>
        <dbReference type="EMBL" id="STZ61453.1"/>
    </source>
</evidence>
<dbReference type="InterPro" id="IPR016181">
    <property type="entry name" value="Acyl_CoA_acyltransferase"/>
</dbReference>
<reference evidence="2 3" key="1">
    <citation type="submission" date="2018-06" db="EMBL/GenBank/DDBJ databases">
        <authorList>
            <consortium name="Pathogen Informatics"/>
            <person name="Doyle S."/>
        </authorList>
    </citation>
    <scope>NUCLEOTIDE SEQUENCE [LARGE SCALE GENOMIC DNA]</scope>
    <source>
        <strain evidence="2 3">NCTC10821</strain>
    </source>
</reference>
<keyword evidence="3" id="KW-1185">Reference proteome</keyword>
<dbReference type="RefSeq" id="WP_232068054.1">
    <property type="nucleotide sequence ID" value="NZ_AP022600.1"/>
</dbReference>
<evidence type="ECO:0000313" key="3">
    <source>
        <dbReference type="Proteomes" id="UP000254978"/>
    </source>
</evidence>
<gene>
    <name evidence="2" type="ORF">NCTC10821_05007</name>
</gene>
<dbReference type="CDD" id="cd04301">
    <property type="entry name" value="NAT_SF"/>
    <property type="match status" value="1"/>
</dbReference>
<protein>
    <submittedName>
        <fullName evidence="2">Puromycin N-acetyl transferase</fullName>
    </submittedName>
</protein>
<dbReference type="Gene3D" id="3.40.630.30">
    <property type="match status" value="1"/>
</dbReference>
<dbReference type="InterPro" id="IPR000182">
    <property type="entry name" value="GNAT_dom"/>
</dbReference>
<dbReference type="Pfam" id="PF00583">
    <property type="entry name" value="Acetyltransf_1"/>
    <property type="match status" value="1"/>
</dbReference>
<dbReference type="InterPro" id="IPR052523">
    <property type="entry name" value="Trichothecene_AcTrans"/>
</dbReference>